<comment type="caution">
    <text evidence="4">The sequence shown here is derived from an EMBL/GenBank/DDBJ whole genome shotgun (WGS) entry which is preliminary data.</text>
</comment>
<organism evidence="4 5">
    <name type="scientific">Pontibacter qinzhouensis</name>
    <dbReference type="NCBI Taxonomy" id="2603253"/>
    <lineage>
        <taxon>Bacteria</taxon>
        <taxon>Pseudomonadati</taxon>
        <taxon>Bacteroidota</taxon>
        <taxon>Cytophagia</taxon>
        <taxon>Cytophagales</taxon>
        <taxon>Hymenobacteraceae</taxon>
        <taxon>Pontibacter</taxon>
    </lineage>
</organism>
<dbReference type="Proteomes" id="UP000321926">
    <property type="component" value="Unassembled WGS sequence"/>
</dbReference>
<dbReference type="Pfam" id="PF03061">
    <property type="entry name" value="4HBT"/>
    <property type="match status" value="1"/>
</dbReference>
<dbReference type="InterPro" id="IPR003736">
    <property type="entry name" value="PAAI_dom"/>
</dbReference>
<name>A0A5C8K3X0_9BACT</name>
<dbReference type="PANTHER" id="PTHR21660">
    <property type="entry name" value="THIOESTERASE SUPERFAMILY MEMBER-RELATED"/>
    <property type="match status" value="1"/>
</dbReference>
<dbReference type="EMBL" id="VRTY01000044">
    <property type="protein sequence ID" value="TXK45295.1"/>
    <property type="molecule type" value="Genomic_DNA"/>
</dbReference>
<comment type="similarity">
    <text evidence="1">Belongs to the thioesterase PaaI family.</text>
</comment>
<evidence type="ECO:0000256" key="1">
    <source>
        <dbReference type="ARBA" id="ARBA00008324"/>
    </source>
</evidence>
<dbReference type="OrthoDB" id="9806185at2"/>
<dbReference type="Gene3D" id="3.10.129.10">
    <property type="entry name" value="Hotdog Thioesterase"/>
    <property type="match status" value="1"/>
</dbReference>
<dbReference type="GO" id="GO:0047617">
    <property type="term" value="F:fatty acyl-CoA hydrolase activity"/>
    <property type="evidence" value="ECO:0007669"/>
    <property type="project" value="InterPro"/>
</dbReference>
<evidence type="ECO:0000259" key="3">
    <source>
        <dbReference type="Pfam" id="PF03061"/>
    </source>
</evidence>
<dbReference type="InterPro" id="IPR039298">
    <property type="entry name" value="ACOT13"/>
</dbReference>
<evidence type="ECO:0000313" key="4">
    <source>
        <dbReference type="EMBL" id="TXK45295.1"/>
    </source>
</evidence>
<dbReference type="NCBIfam" id="TIGR00369">
    <property type="entry name" value="unchar_dom_1"/>
    <property type="match status" value="1"/>
</dbReference>
<dbReference type="AlphaFoldDB" id="A0A5C8K3X0"/>
<dbReference type="InterPro" id="IPR006683">
    <property type="entry name" value="Thioestr_dom"/>
</dbReference>
<dbReference type="PANTHER" id="PTHR21660:SF1">
    <property type="entry name" value="ACYL-COENZYME A THIOESTERASE 13"/>
    <property type="match status" value="1"/>
</dbReference>
<evidence type="ECO:0000313" key="5">
    <source>
        <dbReference type="Proteomes" id="UP000321926"/>
    </source>
</evidence>
<accession>A0A5C8K3X0</accession>
<proteinExistence type="inferred from homology"/>
<dbReference type="SUPFAM" id="SSF54637">
    <property type="entry name" value="Thioesterase/thiol ester dehydrase-isomerase"/>
    <property type="match status" value="1"/>
</dbReference>
<sequence>MIKTLNPDFKTSIQEKLKQQEFMRYLGFEVTTIEEGRLEGELVLGQEHRQHMGFAHGGVIATLADIVAGLSAVTLVPKNHHVVTVELKVSYLNPGVGEKLLAKGWVLKQGSRLNFCEAEVYVTKGTNEPLLIAKASATMATIAPEAIRRED</sequence>
<protein>
    <submittedName>
        <fullName evidence="4">PaaI family thioesterase</fullName>
    </submittedName>
</protein>
<keyword evidence="2" id="KW-0378">Hydrolase</keyword>
<dbReference type="InterPro" id="IPR029069">
    <property type="entry name" value="HotDog_dom_sf"/>
</dbReference>
<dbReference type="RefSeq" id="WP_147922124.1">
    <property type="nucleotide sequence ID" value="NZ_VRTY01000044.1"/>
</dbReference>
<dbReference type="CDD" id="cd03443">
    <property type="entry name" value="PaaI_thioesterase"/>
    <property type="match status" value="1"/>
</dbReference>
<evidence type="ECO:0000256" key="2">
    <source>
        <dbReference type="ARBA" id="ARBA00022801"/>
    </source>
</evidence>
<feature type="domain" description="Thioesterase" evidence="3">
    <location>
        <begin position="52"/>
        <end position="125"/>
    </location>
</feature>
<gene>
    <name evidence="4" type="ORF">FVR03_12685</name>
</gene>
<reference evidence="4 5" key="1">
    <citation type="submission" date="2019-08" db="EMBL/GenBank/DDBJ databases">
        <authorList>
            <person name="Shi S."/>
        </authorList>
    </citation>
    <scope>NUCLEOTIDE SEQUENCE [LARGE SCALE GENOMIC DNA]</scope>
    <source>
        <strain evidence="4 5">GY10130</strain>
    </source>
</reference>
<keyword evidence="5" id="KW-1185">Reference proteome</keyword>